<reference evidence="1" key="1">
    <citation type="submission" date="2021-02" db="EMBL/GenBank/DDBJ databases">
        <title>Infant gut strain persistence is associated with maternal origin, phylogeny, and functional potential including surface adhesion and iron acquisition.</title>
        <authorList>
            <person name="Lou Y.C."/>
        </authorList>
    </citation>
    <scope>NUCLEOTIDE SEQUENCE</scope>
    <source>
        <strain evidence="1">L3_082_243G1_dasL3_082_243G1_maxbin2.maxbin.015s ta_sub</strain>
    </source>
</reference>
<name>A0A943DQ80_BACT4</name>
<proteinExistence type="predicted"/>
<dbReference type="EMBL" id="JAGZEE010000010">
    <property type="protein sequence ID" value="MBS5410758.1"/>
    <property type="molecule type" value="Genomic_DNA"/>
</dbReference>
<comment type="caution">
    <text evidence="1">The sequence shown here is derived from an EMBL/GenBank/DDBJ whole genome shotgun (WGS) entry which is preliminary data.</text>
</comment>
<protein>
    <submittedName>
        <fullName evidence="1">Uncharacterized protein</fullName>
    </submittedName>
</protein>
<dbReference type="AlphaFoldDB" id="A0A943DQ80"/>
<sequence>MEKKTYTSPGCLRLCENGDKIRLCVGNTYRDLSIAFARTFSGKIKEAADRLAKKQKQDANEKP</sequence>
<dbReference type="RefSeq" id="WP_414234281.1">
    <property type="nucleotide sequence ID" value="NZ_JBLGZX010000011.1"/>
</dbReference>
<accession>A0A943DQ80</accession>
<evidence type="ECO:0000313" key="2">
    <source>
        <dbReference type="Proteomes" id="UP000782901"/>
    </source>
</evidence>
<dbReference type="Proteomes" id="UP000782901">
    <property type="component" value="Unassembled WGS sequence"/>
</dbReference>
<gene>
    <name evidence="1" type="ORF">KHY35_08590</name>
</gene>
<organism evidence="1 2">
    <name type="scientific">Bacteroides thetaiotaomicron</name>
    <dbReference type="NCBI Taxonomy" id="818"/>
    <lineage>
        <taxon>Bacteria</taxon>
        <taxon>Pseudomonadati</taxon>
        <taxon>Bacteroidota</taxon>
        <taxon>Bacteroidia</taxon>
        <taxon>Bacteroidales</taxon>
        <taxon>Bacteroidaceae</taxon>
        <taxon>Bacteroides</taxon>
    </lineage>
</organism>
<evidence type="ECO:0000313" key="1">
    <source>
        <dbReference type="EMBL" id="MBS5410758.1"/>
    </source>
</evidence>